<feature type="domain" description="UBC core" evidence="4">
    <location>
        <begin position="628"/>
        <end position="788"/>
    </location>
</feature>
<evidence type="ECO:0000313" key="6">
    <source>
        <dbReference type="Proteomes" id="UP000765509"/>
    </source>
</evidence>
<dbReference type="AlphaFoldDB" id="A0A9Q3HHZ1"/>
<organism evidence="5 6">
    <name type="scientific">Austropuccinia psidii MF-1</name>
    <dbReference type="NCBI Taxonomy" id="1389203"/>
    <lineage>
        <taxon>Eukaryota</taxon>
        <taxon>Fungi</taxon>
        <taxon>Dikarya</taxon>
        <taxon>Basidiomycota</taxon>
        <taxon>Pucciniomycotina</taxon>
        <taxon>Pucciniomycetes</taxon>
        <taxon>Pucciniales</taxon>
        <taxon>Sphaerophragmiaceae</taxon>
        <taxon>Austropuccinia</taxon>
    </lineage>
</organism>
<accession>A0A9Q3HHZ1</accession>
<evidence type="ECO:0000313" key="5">
    <source>
        <dbReference type="EMBL" id="MBW0504927.1"/>
    </source>
</evidence>
<dbReference type="SMART" id="SM00212">
    <property type="entry name" value="UBCc"/>
    <property type="match status" value="1"/>
</dbReference>
<evidence type="ECO:0000259" key="4">
    <source>
        <dbReference type="PROSITE" id="PS50127"/>
    </source>
</evidence>
<feature type="domain" description="UBA" evidence="3">
    <location>
        <begin position="1"/>
        <end position="40"/>
    </location>
</feature>
<dbReference type="InterPro" id="IPR016135">
    <property type="entry name" value="UBQ-conjugating_enzyme/RWD"/>
</dbReference>
<evidence type="ECO:0000259" key="3">
    <source>
        <dbReference type="PROSITE" id="PS50030"/>
    </source>
</evidence>
<dbReference type="PANTHER" id="PTHR46116:SF15">
    <property type="entry name" value="(E3-INDEPENDENT) E2 UBIQUITIN-CONJUGATING ENZYME"/>
    <property type="match status" value="1"/>
</dbReference>
<protein>
    <recommendedName>
        <fullName evidence="7">UBC core domain-containing protein</fullName>
    </recommendedName>
</protein>
<dbReference type="Gene3D" id="3.10.110.10">
    <property type="entry name" value="Ubiquitin Conjugating Enzyme"/>
    <property type="match status" value="1"/>
</dbReference>
<dbReference type="CDD" id="cd23810">
    <property type="entry name" value="UBCc_BIRC6"/>
    <property type="match status" value="1"/>
</dbReference>
<dbReference type="GO" id="GO:0061631">
    <property type="term" value="F:ubiquitin conjugating enzyme activity"/>
    <property type="evidence" value="ECO:0007669"/>
    <property type="project" value="TreeGrafter"/>
</dbReference>
<dbReference type="PROSITE" id="PS50127">
    <property type="entry name" value="UBC_2"/>
    <property type="match status" value="1"/>
</dbReference>
<dbReference type="Proteomes" id="UP000765509">
    <property type="component" value="Unassembled WGS sequence"/>
</dbReference>
<dbReference type="SUPFAM" id="SSF54495">
    <property type="entry name" value="UBC-like"/>
    <property type="match status" value="1"/>
</dbReference>
<proteinExistence type="predicted"/>
<dbReference type="InterPro" id="IPR009060">
    <property type="entry name" value="UBA-like_sf"/>
</dbReference>
<gene>
    <name evidence="5" type="ORF">O181_044642</name>
</gene>
<name>A0A9Q3HHZ1_9BASI</name>
<dbReference type="Gene3D" id="1.10.8.10">
    <property type="entry name" value="DNA helicase RuvA subunit, C-terminal domain"/>
    <property type="match status" value="1"/>
</dbReference>
<dbReference type="EMBL" id="AVOT02018222">
    <property type="protein sequence ID" value="MBW0504927.1"/>
    <property type="molecule type" value="Genomic_DNA"/>
</dbReference>
<sequence length="874" mass="97822">MESKELVHLMDMGATRAAAISALKASKGDLNEAANVVFEPKHMNARDQDISFDLSASFNQSSTSATKSTLQESYDCNTIDNEEQLTNSSDSEIFQDLDFFVDEDERETTGADPFAQISFQRDRKVTVVEVEEPAQQVKLRINDALELAHLMPQSEWMKGCAEGNEQSFLFQVYSRLTEAHCRCPTENCSGMIQRNKTDFFAIPSTFSLYLQHLQETAKRQCTSCNRVVCLACSCEITSDQLENLTSVESTSDVLSHCPDLQAVILGVGLFLVQKMYHDFDRPIQLKPITSTTRPLKRIKSASTSAFDSENFPNSAGIGYGGVVSGRDDQSGQEAASREQIRRDKALAALLSSVRSFLPNRDRPGGTFRASDHMPSIATAIHIRRRFNPIASELLKNGSLFDMSERKVLYEEFLDWLMIISLHENLCPIMGQPIMRVSSSADIVPHHNSTNASQEAIREKEIVYEGSAGPRELLENILRQVKAAKRTMKYTTFTKNNFKYSLSTRCPEEANQDMEKLESFCDQFQKAVDLIDKSLRQNNNAYVIDSLKNSSKMNMIASEDLTDVSLEILKTSYVKWAESVRYEYYDFQLPTPVSETSDDLLNGDHSDGLGPAYKHTFSKDIQLTFSHPARNLIIAREHSTLCGSLPVAWDSSVFLRVDESRPDVMKVLITGPEGTPYLNGCFIFDVFLDSQYNHRPPRVMSMTTKNGLYRLNPNLYADGKVCLSLLGTWIGPGWISGKSTLLQVIVSIQSMILCDEPYLNEPGWSKCSGTPESKAYTLNVRRMVADDAILGSLKNPDPAFKPVIETHFKLKAKVIKDQLDQWLKEDDGQSLQIDNLGGVGAIGAAKVGSGDDQLLRKNVEEIKQRLDKLLIEDND</sequence>
<evidence type="ECO:0000256" key="1">
    <source>
        <dbReference type="ARBA" id="ARBA00022679"/>
    </source>
</evidence>
<dbReference type="PANTHER" id="PTHR46116">
    <property type="entry name" value="(E3-INDEPENDENT) E2 UBIQUITIN-CONJUGATING ENZYME"/>
    <property type="match status" value="1"/>
</dbReference>
<evidence type="ECO:0008006" key="7">
    <source>
        <dbReference type="Google" id="ProtNLM"/>
    </source>
</evidence>
<keyword evidence="2" id="KW-0833">Ubl conjugation pathway</keyword>
<dbReference type="Pfam" id="PF00179">
    <property type="entry name" value="UQ_con"/>
    <property type="match status" value="1"/>
</dbReference>
<dbReference type="PROSITE" id="PS50030">
    <property type="entry name" value="UBA"/>
    <property type="match status" value="1"/>
</dbReference>
<dbReference type="Pfam" id="PF00627">
    <property type="entry name" value="UBA"/>
    <property type="match status" value="1"/>
</dbReference>
<dbReference type="InterPro" id="IPR000608">
    <property type="entry name" value="UBC"/>
</dbReference>
<keyword evidence="6" id="KW-1185">Reference proteome</keyword>
<dbReference type="InterPro" id="IPR015940">
    <property type="entry name" value="UBA"/>
</dbReference>
<dbReference type="SUPFAM" id="SSF46934">
    <property type="entry name" value="UBA-like"/>
    <property type="match status" value="1"/>
</dbReference>
<reference evidence="5" key="1">
    <citation type="submission" date="2021-03" db="EMBL/GenBank/DDBJ databases">
        <title>Draft genome sequence of rust myrtle Austropuccinia psidii MF-1, a brazilian biotype.</title>
        <authorList>
            <person name="Quecine M.C."/>
            <person name="Pachon D.M.R."/>
            <person name="Bonatelli M.L."/>
            <person name="Correr F.H."/>
            <person name="Franceschini L.M."/>
            <person name="Leite T.F."/>
            <person name="Margarido G.R.A."/>
            <person name="Almeida C.A."/>
            <person name="Ferrarezi J.A."/>
            <person name="Labate C.A."/>
        </authorList>
    </citation>
    <scope>NUCLEOTIDE SEQUENCE</scope>
    <source>
        <strain evidence="5">MF-1</strain>
    </source>
</reference>
<comment type="caution">
    <text evidence="5">The sequence shown here is derived from an EMBL/GenBank/DDBJ whole genome shotgun (WGS) entry which is preliminary data.</text>
</comment>
<dbReference type="SMART" id="SM00165">
    <property type="entry name" value="UBA"/>
    <property type="match status" value="1"/>
</dbReference>
<keyword evidence="1" id="KW-0808">Transferase</keyword>
<dbReference type="CDD" id="cd14270">
    <property type="entry name" value="UBA"/>
    <property type="match status" value="1"/>
</dbReference>
<dbReference type="OrthoDB" id="47801at2759"/>
<evidence type="ECO:0000256" key="2">
    <source>
        <dbReference type="ARBA" id="ARBA00022786"/>
    </source>
</evidence>